<sequence length="139" mass="15612">MFIPVLRSMLVRSLPALIHVVLTLLFIQWLYTYEDYDHSLTIGVFILITVNFISTSLVSQGQWRQLIISFTSFFIYMVLYAFVVPLIGGLYEADGDDSGEGFTAMFGIAISLIAFLIGTMLGIVVNALRKQIRIFFGKG</sequence>
<feature type="transmembrane region" description="Helical" evidence="1">
    <location>
        <begin position="38"/>
        <end position="59"/>
    </location>
</feature>
<organism evidence="2 3">
    <name type="scientific">Paenibacillus arenosi</name>
    <dbReference type="NCBI Taxonomy" id="2774142"/>
    <lineage>
        <taxon>Bacteria</taxon>
        <taxon>Bacillati</taxon>
        <taxon>Bacillota</taxon>
        <taxon>Bacilli</taxon>
        <taxon>Bacillales</taxon>
        <taxon>Paenibacillaceae</taxon>
        <taxon>Paenibacillus</taxon>
    </lineage>
</organism>
<dbReference type="RefSeq" id="WP_192026244.1">
    <property type="nucleotide sequence ID" value="NZ_JACYTN010000016.1"/>
</dbReference>
<proteinExistence type="predicted"/>
<accession>A0ABR9B416</accession>
<name>A0ABR9B416_9BACL</name>
<evidence type="ECO:0000313" key="3">
    <source>
        <dbReference type="Proteomes" id="UP000634529"/>
    </source>
</evidence>
<keyword evidence="3" id="KW-1185">Reference proteome</keyword>
<feature type="transmembrane region" description="Helical" evidence="1">
    <location>
        <begin position="66"/>
        <end position="91"/>
    </location>
</feature>
<reference evidence="2 3" key="1">
    <citation type="submission" date="2020-09" db="EMBL/GenBank/DDBJ databases">
        <title>Paenibacillus sp. CAU 1523 isolated from sand of Haeundae Beach.</title>
        <authorList>
            <person name="Kim W."/>
        </authorList>
    </citation>
    <scope>NUCLEOTIDE SEQUENCE [LARGE SCALE GENOMIC DNA]</scope>
    <source>
        <strain evidence="2 3">CAU 1523</strain>
    </source>
</reference>
<keyword evidence="1" id="KW-0812">Transmembrane</keyword>
<dbReference type="EMBL" id="JACYTN010000016">
    <property type="protein sequence ID" value="MBD8499926.1"/>
    <property type="molecule type" value="Genomic_DNA"/>
</dbReference>
<feature type="transmembrane region" description="Helical" evidence="1">
    <location>
        <begin position="103"/>
        <end position="128"/>
    </location>
</feature>
<evidence type="ECO:0000313" key="2">
    <source>
        <dbReference type="EMBL" id="MBD8499926.1"/>
    </source>
</evidence>
<keyword evidence="1" id="KW-1133">Transmembrane helix</keyword>
<gene>
    <name evidence="2" type="ORF">IFO66_16650</name>
</gene>
<dbReference type="Proteomes" id="UP000634529">
    <property type="component" value="Unassembled WGS sequence"/>
</dbReference>
<keyword evidence="1" id="KW-0472">Membrane</keyword>
<feature type="transmembrane region" description="Helical" evidence="1">
    <location>
        <begin position="12"/>
        <end position="32"/>
    </location>
</feature>
<comment type="caution">
    <text evidence="2">The sequence shown here is derived from an EMBL/GenBank/DDBJ whole genome shotgun (WGS) entry which is preliminary data.</text>
</comment>
<evidence type="ECO:0000256" key="1">
    <source>
        <dbReference type="SAM" id="Phobius"/>
    </source>
</evidence>
<protein>
    <submittedName>
        <fullName evidence="2">Uncharacterized protein</fullName>
    </submittedName>
</protein>